<reference evidence="2" key="1">
    <citation type="submission" date="2016-03" db="EMBL/GenBank/DDBJ databases">
        <authorList>
            <person name="Ploux O."/>
        </authorList>
    </citation>
    <scope>NUCLEOTIDE SEQUENCE</scope>
    <source>
        <strain evidence="2">UC10</strain>
    </source>
</reference>
<evidence type="ECO:0000256" key="1">
    <source>
        <dbReference type="SAM" id="MobiDB-lite"/>
    </source>
</evidence>
<feature type="compositionally biased region" description="Low complexity" evidence="1">
    <location>
        <begin position="652"/>
        <end position="671"/>
    </location>
</feature>
<proteinExistence type="predicted"/>
<accession>A0A1Y5PD31</accession>
<dbReference type="EMBL" id="FLQS01000028">
    <property type="protein sequence ID" value="SBS76616.1"/>
    <property type="molecule type" value="Genomic_DNA"/>
</dbReference>
<feature type="region of interest" description="Disordered" evidence="1">
    <location>
        <begin position="195"/>
        <end position="225"/>
    </location>
</feature>
<organism evidence="2">
    <name type="scientific">uncultured Mycobacterium sp</name>
    <dbReference type="NCBI Taxonomy" id="171292"/>
    <lineage>
        <taxon>Bacteria</taxon>
        <taxon>Bacillati</taxon>
        <taxon>Actinomycetota</taxon>
        <taxon>Actinomycetes</taxon>
        <taxon>Mycobacteriales</taxon>
        <taxon>Mycobacteriaceae</taxon>
        <taxon>Mycobacterium</taxon>
        <taxon>environmental samples</taxon>
    </lineage>
</organism>
<dbReference type="InterPro" id="IPR019710">
    <property type="entry name" value="DUF4226"/>
</dbReference>
<feature type="region of interest" description="Disordered" evidence="1">
    <location>
        <begin position="337"/>
        <end position="394"/>
    </location>
</feature>
<gene>
    <name evidence="2" type="ORF">MHPYR_340025</name>
</gene>
<sequence length="671" mass="68079">MTATKHFGDVSWDSGQQMMGWNPGRGWVMPSDRGSYITIDDPYWGRVLDNARKSYGDPGIHFDTDDQGQVRHLVFGDGSKLPADGTVVYHDAARHQNWAQNDDGTSSLIGPDGKPGPALPPAGYHKFGDQYAPINATGQQIGPQQGGLPPSNGGFYTDPKTGVLTPKNNNGDYYTLGPDGKKAFFDRTGSPITEQQYNDATAGRPPGDPDTAGLPTDEQQSGDAADAVRKLQDELKARFTTISSAEEKLSEVLLNAHATNAAGQAKLNDIQKKIVEAVNNPAMETKTAAGEKAYLTFLRSQVSTIKDLLASSSLSADDQSKTAQALAALYAADNGGTTAPADPGTDSPAPAAPAAPAAPVDPGLTDPGLTDPGLGPAPQMPDPSLSDVMGGMPMGGMGADPMSALASMLPGAMGSLGGLGGGGGGSPLDALGGLAGAASPLAGLASGMGDQGRDHSPDSTDKTDDKVDSADDKDKDTADPAKKDTTAPADQQQNTSTQQPGQQDPQNTTPPGAPPVPVAPPAPASPTVKLPDGSTATARTPAAAQAVRDYLAGGTVDAAYHQNGMTLPPVGTPVTAPVDPTRLTCGDVAMFKDHYEPILSSVKGYLNGQVVPLSQVASSPDFLGFIDPTAAASAATAAPAPAPVVPAPVPAAPLGAPAAPAPADVAPLPTG</sequence>
<feature type="compositionally biased region" description="Low complexity" evidence="1">
    <location>
        <begin position="337"/>
        <end position="362"/>
    </location>
</feature>
<feature type="compositionally biased region" description="Basic and acidic residues" evidence="1">
    <location>
        <begin position="451"/>
        <end position="485"/>
    </location>
</feature>
<dbReference type="Pfam" id="PF10774">
    <property type="entry name" value="DUF4226"/>
    <property type="match status" value="1"/>
</dbReference>
<evidence type="ECO:0000313" key="2">
    <source>
        <dbReference type="EMBL" id="SBS76616.1"/>
    </source>
</evidence>
<name>A0A1Y5PD31_9MYCO</name>
<evidence type="ECO:0008006" key="3">
    <source>
        <dbReference type="Google" id="ProtNLM"/>
    </source>
</evidence>
<protein>
    <recommendedName>
        <fullName evidence="3">Biofilm regulator BssS</fullName>
    </recommendedName>
</protein>
<dbReference type="AlphaFoldDB" id="A0A1Y5PD31"/>
<feature type="compositionally biased region" description="Pro residues" evidence="1">
    <location>
        <begin position="511"/>
        <end position="524"/>
    </location>
</feature>
<feature type="compositionally biased region" description="Low complexity" evidence="1">
    <location>
        <begin position="486"/>
        <end position="503"/>
    </location>
</feature>
<feature type="region of interest" description="Disordered" evidence="1">
    <location>
        <begin position="442"/>
        <end position="541"/>
    </location>
</feature>
<feature type="region of interest" description="Disordered" evidence="1">
    <location>
        <begin position="651"/>
        <end position="671"/>
    </location>
</feature>